<feature type="repeat" description="HEAT" evidence="3">
    <location>
        <begin position="383"/>
        <end position="421"/>
    </location>
</feature>
<evidence type="ECO:0000256" key="2">
    <source>
        <dbReference type="ARBA" id="ARBA00038332"/>
    </source>
</evidence>
<protein>
    <submittedName>
        <fullName evidence="5">Serine/threonine-protein phosphatase 2A 65 kDa regulatory subunit A beta isoform-like</fullName>
    </submittedName>
</protein>
<dbReference type="OMA" id="NRVEAMQ"/>
<dbReference type="PANTHER" id="PTHR10648:SF4">
    <property type="entry name" value="PROTEIN PHOSPHATASE 2 (FORMERLY 2A), REGULATORY SUBUNIT A, BETA ISOFORM-RELATED"/>
    <property type="match status" value="1"/>
</dbReference>
<dbReference type="FunFam" id="1.25.10.10:FF:000011">
    <property type="entry name" value="Serine/threonine-protein phosphatase 2A regulatory subunit A alpha isoform"/>
    <property type="match status" value="1"/>
</dbReference>
<dbReference type="Gene3D" id="1.25.10.10">
    <property type="entry name" value="Leucine-rich Repeat Variant"/>
    <property type="match status" value="1"/>
</dbReference>
<feature type="repeat" description="HEAT" evidence="3">
    <location>
        <begin position="500"/>
        <end position="538"/>
    </location>
</feature>
<evidence type="ECO:0000256" key="3">
    <source>
        <dbReference type="PROSITE-ProRule" id="PRU00103"/>
    </source>
</evidence>
<proteinExistence type="inferred from homology"/>
<accession>A0A672SEG3</accession>
<dbReference type="InterPro" id="IPR011989">
    <property type="entry name" value="ARM-like"/>
</dbReference>
<feature type="repeat" description="HEAT" evidence="3">
    <location>
        <begin position="89"/>
        <end position="127"/>
    </location>
</feature>
<dbReference type="PROSITE" id="PS50077">
    <property type="entry name" value="HEAT_REPEAT"/>
    <property type="match status" value="9"/>
</dbReference>
<dbReference type="Ensembl" id="ENSSGRT00000106520.1">
    <property type="protein sequence ID" value="ENSSGRP00000100148.1"/>
    <property type="gene ID" value="ENSSGRG00000049675.1"/>
</dbReference>
<feature type="repeat" description="HEAT" evidence="3">
    <location>
        <begin position="12"/>
        <end position="50"/>
    </location>
</feature>
<dbReference type="GO" id="GO:0005634">
    <property type="term" value="C:nucleus"/>
    <property type="evidence" value="ECO:0007669"/>
    <property type="project" value="TreeGrafter"/>
</dbReference>
<organism evidence="5 6">
    <name type="scientific">Sinocyclocheilus grahami</name>
    <name type="common">Dianchi golden-line fish</name>
    <name type="synonym">Barbus grahami</name>
    <dbReference type="NCBI Taxonomy" id="75366"/>
    <lineage>
        <taxon>Eukaryota</taxon>
        <taxon>Metazoa</taxon>
        <taxon>Chordata</taxon>
        <taxon>Craniata</taxon>
        <taxon>Vertebrata</taxon>
        <taxon>Euteleostomi</taxon>
        <taxon>Actinopterygii</taxon>
        <taxon>Neopterygii</taxon>
        <taxon>Teleostei</taxon>
        <taxon>Ostariophysi</taxon>
        <taxon>Cypriniformes</taxon>
        <taxon>Cyprinidae</taxon>
        <taxon>Cyprininae</taxon>
        <taxon>Sinocyclocheilus</taxon>
    </lineage>
</organism>
<dbReference type="InterPro" id="IPR054573">
    <property type="entry name" value="PP2A/SF3B1-like_HEAT"/>
</dbReference>
<name>A0A672SEG3_SINGR</name>
<dbReference type="InterPro" id="IPR051023">
    <property type="entry name" value="PP2A_Regulatory_Subunit_A"/>
</dbReference>
<dbReference type="GO" id="GO:0000159">
    <property type="term" value="C:protein phosphatase type 2A complex"/>
    <property type="evidence" value="ECO:0007669"/>
    <property type="project" value="TreeGrafter"/>
</dbReference>
<feature type="repeat" description="HEAT" evidence="3">
    <location>
        <begin position="305"/>
        <end position="343"/>
    </location>
</feature>
<dbReference type="AlphaFoldDB" id="A0A672SEG3"/>
<feature type="repeat" description="HEAT" evidence="3">
    <location>
        <begin position="262"/>
        <end position="299"/>
    </location>
</feature>
<dbReference type="SUPFAM" id="SSF48371">
    <property type="entry name" value="ARM repeat"/>
    <property type="match status" value="1"/>
</dbReference>
<reference evidence="5" key="1">
    <citation type="submission" date="2025-08" db="UniProtKB">
        <authorList>
            <consortium name="Ensembl"/>
        </authorList>
    </citation>
    <scope>IDENTIFICATION</scope>
</reference>
<evidence type="ECO:0000313" key="6">
    <source>
        <dbReference type="Proteomes" id="UP000472262"/>
    </source>
</evidence>
<dbReference type="Proteomes" id="UP000472262">
    <property type="component" value="Unassembled WGS sequence"/>
</dbReference>
<feature type="repeat" description="HEAT" evidence="3">
    <location>
        <begin position="461"/>
        <end position="499"/>
    </location>
</feature>
<dbReference type="PANTHER" id="PTHR10648">
    <property type="entry name" value="SERINE/THREONINE-PROTEIN PHOSPHATASE PP2A 65 KDA REGULATORY SUBUNIT"/>
    <property type="match status" value="1"/>
</dbReference>
<evidence type="ECO:0000313" key="5">
    <source>
        <dbReference type="Ensembl" id="ENSSGRP00000100148.1"/>
    </source>
</evidence>
<dbReference type="Pfam" id="PF02985">
    <property type="entry name" value="HEAT"/>
    <property type="match status" value="3"/>
</dbReference>
<evidence type="ECO:0000256" key="1">
    <source>
        <dbReference type="ARBA" id="ARBA00022737"/>
    </source>
</evidence>
<keyword evidence="6" id="KW-1185">Reference proteome</keyword>
<feature type="domain" description="Phosphatase PP2A regulatory subunit A/Splicing factor 3B subunit 1-like HEAT repeat" evidence="4">
    <location>
        <begin position="255"/>
        <end position="336"/>
    </location>
</feature>
<dbReference type="FunCoup" id="A0A672SEG3">
    <property type="interactions" value="932"/>
</dbReference>
<dbReference type="GO" id="GO:0019888">
    <property type="term" value="F:protein phosphatase regulator activity"/>
    <property type="evidence" value="ECO:0007669"/>
    <property type="project" value="TreeGrafter"/>
</dbReference>
<reference evidence="5" key="2">
    <citation type="submission" date="2025-09" db="UniProtKB">
        <authorList>
            <consortium name="Ensembl"/>
        </authorList>
    </citation>
    <scope>IDENTIFICATION</scope>
</reference>
<gene>
    <name evidence="5" type="primary">LOC107586237</name>
</gene>
<keyword evidence="1" id="KW-0677">Repeat</keyword>
<evidence type="ECO:0000259" key="4">
    <source>
        <dbReference type="Pfam" id="PF22646"/>
    </source>
</evidence>
<dbReference type="Pfam" id="PF22646">
    <property type="entry name" value="PPP2R1A-like_HEAT"/>
    <property type="match status" value="1"/>
</dbReference>
<dbReference type="GO" id="GO:0005829">
    <property type="term" value="C:cytosol"/>
    <property type="evidence" value="ECO:0007669"/>
    <property type="project" value="TreeGrafter"/>
</dbReference>
<feature type="repeat" description="HEAT" evidence="3">
    <location>
        <begin position="223"/>
        <end position="261"/>
    </location>
</feature>
<dbReference type="InParanoid" id="A0A672SEG3"/>
<sequence>MAGAEGDDSLYPIAVLIDELRNEDVQLRLNSIKKLSTIALALGVERTRTELLPFLTDTIYDEDEVLLALAEQLGSFTVLVGGPEFVNCLLPPLESLATVEETVVRDKAVESLRKISQEHSPVDLEVHFVPLVKRLASGDWFTSRTSACGLFSVCYPRVSSTVKAEIRHSFRNNDFTPSLQRNIKLRFPCCISFSLQDSVRLLAVEAGVSIATLLPQEDLEALVMPTLLQAADDKSWRVRYMVADKFSELQKAVGPEITKTDLVPAFQNLLKDCEAEVRTAAANKVKVFCENLLEDSRETIIMTHILPCVKELVSDTNQHVKSALASVIMGLSTILGKDNTVKHLLPLFLVQLKDECPEVRLNIISNLDCVNEVIGIRQLSQSLLPAIVELAEDAKWRVRLAIIEYMPLLAGQLGVEFFDEKLNSLCMAWLIDHVFAIREAATCNLMKLVEKFGAEWAQNTIVPKVLGMANDSNYLHRMTTLFCINALSEICGQEITTKHMLPVVLKMSTDQVANVRFNVARCLQKIGPDLDSSALQAEVKPVLEKLATDQDMDVKYFALEAISVHSTLFTCVPSLERKKKSHVLSRFNRRVLRVHRADCVLSTWLDCGLSRNLLYAMKSHLYHELFPSRDHIIESVVLQHRMHV</sequence>
<dbReference type="InterPro" id="IPR000357">
    <property type="entry name" value="HEAT"/>
</dbReference>
<dbReference type="InterPro" id="IPR021133">
    <property type="entry name" value="HEAT_type_2"/>
</dbReference>
<comment type="similarity">
    <text evidence="2">Belongs to the phosphatase 2A regulatory subunit A family.</text>
</comment>
<dbReference type="InterPro" id="IPR016024">
    <property type="entry name" value="ARM-type_fold"/>
</dbReference>
<feature type="repeat" description="HEAT" evidence="3">
    <location>
        <begin position="344"/>
        <end position="382"/>
    </location>
</feature>